<dbReference type="RefSeq" id="WP_051635524.1">
    <property type="nucleotide sequence ID" value="NZ_CAAAIS010000013.1"/>
</dbReference>
<keyword evidence="3" id="KW-1185">Reference proteome</keyword>
<evidence type="ECO:0000313" key="2">
    <source>
        <dbReference type="EMBL" id="STY29568.1"/>
    </source>
</evidence>
<keyword evidence="1" id="KW-0472">Membrane</keyword>
<sequence>MSNSSTRLTDKKLKLLYGLVLEHYKRRADALNIDALYDEMYGAIQYALESPLSLSPFYSLDRDEKTKAYIAFHTIFNSLPKYRELDLQQRQTFDPPMPQYNPNVIYVVNEYNYYNYNDPNLINWMILCSLTRHPHGHMPIGESCCWPSHHHGHSSSSNDDSIKLMALLVIIALALIAIILALIALCYMLHEVANGIERFYYDEGWLKAALILATSVAFGAGSTLLTLTFGAAPLIFLAVAAGLNPVGIVIVGTILLTVIGAGIGCFAMSLLYDGVNQSLNQDAMDPSDPERFRLTTSEEALLEQRNIDPIAVRCAMIALRAEMARSIGSEKPIPSFFSRFFKKENEEINELLTLLRHLRKGDLTTVTVGDLFFDCRLSQRRSTQEFYPNELLGTESTQYLPSAPPL</sequence>
<dbReference type="Proteomes" id="UP000255297">
    <property type="component" value="Unassembled WGS sequence"/>
</dbReference>
<reference evidence="2 3" key="1">
    <citation type="submission" date="2018-06" db="EMBL/GenBank/DDBJ databases">
        <authorList>
            <consortium name="Pathogen Informatics"/>
            <person name="Doyle S."/>
        </authorList>
    </citation>
    <scope>NUCLEOTIDE SEQUENCE [LARGE SCALE GENOMIC DNA]</scope>
    <source>
        <strain evidence="2 3">NCTC11532</strain>
    </source>
</reference>
<evidence type="ECO:0000313" key="3">
    <source>
        <dbReference type="Proteomes" id="UP000255297"/>
    </source>
</evidence>
<dbReference type="AlphaFoldDB" id="A0A378LUR0"/>
<dbReference type="EMBL" id="UGPB01000001">
    <property type="protein sequence ID" value="STY29568.1"/>
    <property type="molecule type" value="Genomic_DNA"/>
</dbReference>
<gene>
    <name evidence="2" type="ORF">NCTC11532_01756</name>
</gene>
<dbReference type="OrthoDB" id="5654191at2"/>
<proteinExistence type="predicted"/>
<accession>A0A378LUR0</accession>
<feature type="transmembrane region" description="Helical" evidence="1">
    <location>
        <begin position="210"/>
        <end position="240"/>
    </location>
</feature>
<feature type="transmembrane region" description="Helical" evidence="1">
    <location>
        <begin position="246"/>
        <end position="272"/>
    </location>
</feature>
<organism evidence="2 3">
    <name type="scientific">Legionella wadsworthii</name>
    <dbReference type="NCBI Taxonomy" id="28088"/>
    <lineage>
        <taxon>Bacteria</taxon>
        <taxon>Pseudomonadati</taxon>
        <taxon>Pseudomonadota</taxon>
        <taxon>Gammaproteobacteria</taxon>
        <taxon>Legionellales</taxon>
        <taxon>Legionellaceae</taxon>
        <taxon>Legionella</taxon>
    </lineage>
</organism>
<keyword evidence="1" id="KW-0812">Transmembrane</keyword>
<keyword evidence="1" id="KW-1133">Transmembrane helix</keyword>
<protein>
    <submittedName>
        <fullName evidence="2">Uncharacterized protein</fullName>
    </submittedName>
</protein>
<name>A0A378LUR0_9GAMM</name>
<feature type="transmembrane region" description="Helical" evidence="1">
    <location>
        <begin position="164"/>
        <end position="189"/>
    </location>
</feature>
<evidence type="ECO:0000256" key="1">
    <source>
        <dbReference type="SAM" id="Phobius"/>
    </source>
</evidence>